<evidence type="ECO:0000313" key="3">
    <source>
        <dbReference type="Proteomes" id="UP000625711"/>
    </source>
</evidence>
<proteinExistence type="predicted"/>
<dbReference type="AlphaFoldDB" id="A0A834ICX9"/>
<name>A0A834ICX9_RHYFE</name>
<evidence type="ECO:0000313" key="2">
    <source>
        <dbReference type="EMBL" id="KAF7278570.1"/>
    </source>
</evidence>
<reference evidence="2" key="1">
    <citation type="submission" date="2020-08" db="EMBL/GenBank/DDBJ databases">
        <title>Genome sequencing and assembly of the red palm weevil Rhynchophorus ferrugineus.</title>
        <authorList>
            <person name="Dias G.B."/>
            <person name="Bergman C.M."/>
            <person name="Manee M."/>
        </authorList>
    </citation>
    <scope>NUCLEOTIDE SEQUENCE</scope>
    <source>
        <strain evidence="2">AA-2017</strain>
        <tissue evidence="2">Whole larva</tissue>
    </source>
</reference>
<comment type="caution">
    <text evidence="2">The sequence shown here is derived from an EMBL/GenBank/DDBJ whole genome shotgun (WGS) entry which is preliminary data.</text>
</comment>
<dbReference type="Proteomes" id="UP000625711">
    <property type="component" value="Unassembled WGS sequence"/>
</dbReference>
<protein>
    <submittedName>
        <fullName evidence="2">Uncharacterized protein</fullName>
    </submittedName>
</protein>
<dbReference type="EMBL" id="JAACXV010000396">
    <property type="protein sequence ID" value="KAF7278570.1"/>
    <property type="molecule type" value="Genomic_DNA"/>
</dbReference>
<evidence type="ECO:0000256" key="1">
    <source>
        <dbReference type="SAM" id="MobiDB-lite"/>
    </source>
</evidence>
<feature type="region of interest" description="Disordered" evidence="1">
    <location>
        <begin position="29"/>
        <end position="54"/>
    </location>
</feature>
<gene>
    <name evidence="2" type="ORF">GWI33_008192</name>
</gene>
<feature type="compositionally biased region" description="Basic and acidic residues" evidence="1">
    <location>
        <begin position="34"/>
        <end position="45"/>
    </location>
</feature>
<accession>A0A834ICX9</accession>
<sequence length="170" mass="19426">MKLYFYDTTLFFFLYTCTASRFRNKNTISPYTRKSRDGEKKEEKKHSKAHLPPARDRTLSLEHHHWCASVIMQFNFSAFALVHSVLGRAVPRTGTDEGRRSGRNRVFVEKRALTNCPCICAVIRECDRVKDTGPCRYPCSTRSFPAARWKLVDLTTSGDVAGPPLGTRVH</sequence>
<organism evidence="2 3">
    <name type="scientific">Rhynchophorus ferrugineus</name>
    <name type="common">Red palm weevil</name>
    <name type="synonym">Curculio ferrugineus</name>
    <dbReference type="NCBI Taxonomy" id="354439"/>
    <lineage>
        <taxon>Eukaryota</taxon>
        <taxon>Metazoa</taxon>
        <taxon>Ecdysozoa</taxon>
        <taxon>Arthropoda</taxon>
        <taxon>Hexapoda</taxon>
        <taxon>Insecta</taxon>
        <taxon>Pterygota</taxon>
        <taxon>Neoptera</taxon>
        <taxon>Endopterygota</taxon>
        <taxon>Coleoptera</taxon>
        <taxon>Polyphaga</taxon>
        <taxon>Cucujiformia</taxon>
        <taxon>Curculionidae</taxon>
        <taxon>Dryophthorinae</taxon>
        <taxon>Rhynchophorus</taxon>
    </lineage>
</organism>
<keyword evidence="3" id="KW-1185">Reference proteome</keyword>